<dbReference type="CDD" id="cd08919">
    <property type="entry name" value="PBP-like"/>
    <property type="match status" value="1"/>
</dbReference>
<reference evidence="4 5" key="1">
    <citation type="submission" date="2022-04" db="EMBL/GenBank/DDBJ databases">
        <title>Positive selection, recombination, and allopatry shape intraspecific diversity of widespread and dominant cyanobacteria.</title>
        <authorList>
            <person name="Wei J."/>
            <person name="Shu W."/>
            <person name="Hu C."/>
        </authorList>
    </citation>
    <scope>NUCLEOTIDE SEQUENCE [LARGE SCALE GENOMIC DNA]</scope>
    <source>
        <strain evidence="4 5">GB2-A4</strain>
    </source>
</reference>
<dbReference type="Pfam" id="PF00502">
    <property type="entry name" value="Phycobilisome"/>
    <property type="match status" value="1"/>
</dbReference>
<evidence type="ECO:0000313" key="5">
    <source>
        <dbReference type="Proteomes" id="UP001464891"/>
    </source>
</evidence>
<comment type="caution">
    <text evidence="4">The sequence shown here is derived from an EMBL/GenBank/DDBJ whole genome shotgun (WGS) entry which is preliminary data.</text>
</comment>
<gene>
    <name evidence="4" type="ORF">NC998_07655</name>
</gene>
<dbReference type="Gene3D" id="1.10.490.20">
    <property type="entry name" value="Phycocyanins"/>
    <property type="match status" value="1"/>
</dbReference>
<comment type="similarity">
    <text evidence="1">Belongs to the phycobiliprotein family.</text>
</comment>
<protein>
    <submittedName>
        <fullName evidence="4">Phycobilisome protein</fullName>
    </submittedName>
</protein>
<dbReference type="Proteomes" id="UP001464891">
    <property type="component" value="Unassembled WGS sequence"/>
</dbReference>
<dbReference type="InterPro" id="IPR038719">
    <property type="entry name" value="Phycobilisome_asu/bsu_sf"/>
</dbReference>
<proteinExistence type="inferred from homology"/>
<dbReference type="EMBL" id="JAMPKM010000003">
    <property type="protein sequence ID" value="MEP0816969.1"/>
    <property type="molecule type" value="Genomic_DNA"/>
</dbReference>
<evidence type="ECO:0000256" key="1">
    <source>
        <dbReference type="ARBA" id="ARBA00008182"/>
    </source>
</evidence>
<sequence length="160" mass="18332">MLSQIQYLSQAVDGRYATDEELQFISDYLQSFNLRLSAYARLQVAEATIVQQVQAKLRSLDPSLLQNGSEDVTGKWRRDTIRVLRYSAIAMLLNDADWLRDRLLYWMQTVMKAFGAQRSCDATYQIMQEVVQQHLTPPEARLFCPILELNRALLGGSPDS</sequence>
<evidence type="ECO:0000313" key="4">
    <source>
        <dbReference type="EMBL" id="MEP0816969.1"/>
    </source>
</evidence>
<keyword evidence="3" id="KW-0089">Bile pigment</keyword>
<name>A0ABV0J5B2_9CYAN</name>
<dbReference type="SUPFAM" id="SSF46458">
    <property type="entry name" value="Globin-like"/>
    <property type="match status" value="1"/>
</dbReference>
<keyword evidence="2" id="KW-0157">Chromophore</keyword>
<dbReference type="InterPro" id="IPR009050">
    <property type="entry name" value="Globin-like_sf"/>
</dbReference>
<dbReference type="InterPro" id="IPR012128">
    <property type="entry name" value="Phycobilisome_asu/bsu"/>
</dbReference>
<evidence type="ECO:0000256" key="3">
    <source>
        <dbReference type="ARBA" id="ARBA00023307"/>
    </source>
</evidence>
<keyword evidence="5" id="KW-1185">Reference proteome</keyword>
<evidence type="ECO:0000256" key="2">
    <source>
        <dbReference type="ARBA" id="ARBA00022991"/>
    </source>
</evidence>
<accession>A0ABV0J5B2</accession>
<organism evidence="4 5">
    <name type="scientific">Trichocoleus desertorum GB2-A4</name>
    <dbReference type="NCBI Taxonomy" id="2933944"/>
    <lineage>
        <taxon>Bacteria</taxon>
        <taxon>Bacillati</taxon>
        <taxon>Cyanobacteriota</taxon>
        <taxon>Cyanophyceae</taxon>
        <taxon>Leptolyngbyales</taxon>
        <taxon>Trichocoleusaceae</taxon>
        <taxon>Trichocoleus</taxon>
    </lineage>
</organism>
<dbReference type="RefSeq" id="WP_190439313.1">
    <property type="nucleotide sequence ID" value="NZ_JAMPKM010000003.1"/>
</dbReference>